<evidence type="ECO:0000313" key="7">
    <source>
        <dbReference type="Proteomes" id="UP000037904"/>
    </source>
</evidence>
<sequence>MEGLLSLLAPSDIVTSQSDPAAYKELTTFWAAQNNLGPQAIVAPSHLQTLGKVLRYLYDATQLDFAFRGHGYTSMPTKDILLSMHKFNSFSYNAKENTVTVGAGQHWLDVYEAVNKVAPKLTVVGARTPCVSVGGSIITGGFSWLSGDLGCISDPKNMLDCEVVKYDGSVVWASQEPELLWAIRGGGGGFGAITKAIFRLHPLAASVYHGTIVAPRSVLPQAIPHVSHFSTSSIDPGISLFMFVEKDKFQNMHDVDVGEHDALVFHVFDASGEEHGRQTFKWALDLPGAQDFTKMGTILEVIRIQDRVAAMSGLSKQYWAPMIVPEFTEKQLEDCVQWFTDLDNYGKTIADNTYMIFELFCTREGSDPKAMAWPGPRGCRHMLVIGVGCGLDVPAEEEENAQKLAKEAPRLLMGDDPRITPTPNAIEEWTDIPKIYGSNLAKVQELRARYDPKARFKAHVNIA</sequence>
<dbReference type="InterPro" id="IPR016166">
    <property type="entry name" value="FAD-bd_PCMH"/>
</dbReference>
<comment type="similarity">
    <text evidence="1">Belongs to the oxygen-dependent FAD-linked oxidoreductase family.</text>
</comment>
<evidence type="ECO:0000256" key="1">
    <source>
        <dbReference type="ARBA" id="ARBA00005466"/>
    </source>
</evidence>
<dbReference type="Proteomes" id="UP000037904">
    <property type="component" value="Unassembled WGS sequence"/>
</dbReference>
<reference evidence="6 7" key="1">
    <citation type="submission" date="2015-04" db="EMBL/GenBank/DDBJ databases">
        <title>The draft genome sequence of Fusarium langsethiae, a T-2/HT-2 mycotoxin producer.</title>
        <authorList>
            <person name="Lysoe E."/>
            <person name="Divon H.H."/>
            <person name="Terzi V."/>
            <person name="Orru L."/>
            <person name="Lamontanara A."/>
            <person name="Kolseth A.-K."/>
            <person name="Frandsen R.J."/>
            <person name="Nielsen K."/>
            <person name="Thrane U."/>
        </authorList>
    </citation>
    <scope>NUCLEOTIDE SEQUENCE [LARGE SCALE GENOMIC DNA]</scope>
    <source>
        <strain evidence="6 7">Fl201059</strain>
    </source>
</reference>
<dbReference type="AlphaFoldDB" id="A0A0M9ELR8"/>
<keyword evidence="2" id="KW-0285">Flavoprotein</keyword>
<evidence type="ECO:0000259" key="5">
    <source>
        <dbReference type="PROSITE" id="PS51387"/>
    </source>
</evidence>
<evidence type="ECO:0000256" key="3">
    <source>
        <dbReference type="ARBA" id="ARBA00022827"/>
    </source>
</evidence>
<dbReference type="EMBL" id="JXCE01000965">
    <property type="protein sequence ID" value="KPA35658.1"/>
    <property type="molecule type" value="Genomic_DNA"/>
</dbReference>
<comment type="caution">
    <text evidence="6">The sequence shown here is derived from an EMBL/GenBank/DDBJ whole genome shotgun (WGS) entry which is preliminary data.</text>
</comment>
<dbReference type="PANTHER" id="PTHR42973">
    <property type="entry name" value="BINDING OXIDOREDUCTASE, PUTATIVE (AFU_ORTHOLOGUE AFUA_1G17690)-RELATED"/>
    <property type="match status" value="1"/>
</dbReference>
<keyword evidence="7" id="KW-1185">Reference proteome</keyword>
<dbReference type="InterPro" id="IPR050416">
    <property type="entry name" value="FAD-linked_Oxidoreductase"/>
</dbReference>
<name>A0A0M9ELR8_FUSLA</name>
<dbReference type="PROSITE" id="PS51387">
    <property type="entry name" value="FAD_PCMH"/>
    <property type="match status" value="1"/>
</dbReference>
<proteinExistence type="inferred from homology"/>
<gene>
    <name evidence="6" type="ORF">FLAG1_11626</name>
</gene>
<protein>
    <submittedName>
        <fullName evidence="6">Fad-containing protein</fullName>
    </submittedName>
</protein>
<dbReference type="Pfam" id="PF01565">
    <property type="entry name" value="FAD_binding_4"/>
    <property type="match status" value="1"/>
</dbReference>
<evidence type="ECO:0000313" key="6">
    <source>
        <dbReference type="EMBL" id="KPA35658.1"/>
    </source>
</evidence>
<dbReference type="PANTHER" id="PTHR42973:SF54">
    <property type="entry name" value="FAD-BINDING PCMH-TYPE DOMAIN-CONTAINING PROTEIN"/>
    <property type="match status" value="1"/>
</dbReference>
<dbReference type="Gene3D" id="3.30.465.10">
    <property type="match status" value="1"/>
</dbReference>
<feature type="domain" description="FAD-binding PCMH-type" evidence="5">
    <location>
        <begin position="34"/>
        <end position="203"/>
    </location>
</feature>
<keyword evidence="3" id="KW-0274">FAD</keyword>
<dbReference type="InterPro" id="IPR006094">
    <property type="entry name" value="Oxid_FAD_bind_N"/>
</dbReference>
<dbReference type="GO" id="GO:0016491">
    <property type="term" value="F:oxidoreductase activity"/>
    <property type="evidence" value="ECO:0007669"/>
    <property type="project" value="UniProtKB-KW"/>
</dbReference>
<accession>A0A0M9ELR8</accession>
<dbReference type="InterPro" id="IPR036318">
    <property type="entry name" value="FAD-bd_PCMH-like_sf"/>
</dbReference>
<keyword evidence="4" id="KW-0560">Oxidoreductase</keyword>
<evidence type="ECO:0000256" key="2">
    <source>
        <dbReference type="ARBA" id="ARBA00022630"/>
    </source>
</evidence>
<dbReference type="InterPro" id="IPR016169">
    <property type="entry name" value="FAD-bd_PCMH_sub2"/>
</dbReference>
<evidence type="ECO:0000256" key="4">
    <source>
        <dbReference type="ARBA" id="ARBA00023002"/>
    </source>
</evidence>
<dbReference type="SUPFAM" id="SSF56176">
    <property type="entry name" value="FAD-binding/transporter-associated domain-like"/>
    <property type="match status" value="1"/>
</dbReference>
<dbReference type="OrthoDB" id="415825at2759"/>
<organism evidence="6 7">
    <name type="scientific">Fusarium langsethiae</name>
    <dbReference type="NCBI Taxonomy" id="179993"/>
    <lineage>
        <taxon>Eukaryota</taxon>
        <taxon>Fungi</taxon>
        <taxon>Dikarya</taxon>
        <taxon>Ascomycota</taxon>
        <taxon>Pezizomycotina</taxon>
        <taxon>Sordariomycetes</taxon>
        <taxon>Hypocreomycetidae</taxon>
        <taxon>Hypocreales</taxon>
        <taxon>Nectriaceae</taxon>
        <taxon>Fusarium</taxon>
    </lineage>
</organism>
<dbReference type="GO" id="GO:0071949">
    <property type="term" value="F:FAD binding"/>
    <property type="evidence" value="ECO:0007669"/>
    <property type="project" value="InterPro"/>
</dbReference>